<proteinExistence type="predicted"/>
<organism evidence="1 2">
    <name type="scientific">Rhabditophanes sp. KR3021</name>
    <dbReference type="NCBI Taxonomy" id="114890"/>
    <lineage>
        <taxon>Eukaryota</taxon>
        <taxon>Metazoa</taxon>
        <taxon>Ecdysozoa</taxon>
        <taxon>Nematoda</taxon>
        <taxon>Chromadorea</taxon>
        <taxon>Rhabditida</taxon>
        <taxon>Tylenchina</taxon>
        <taxon>Panagrolaimomorpha</taxon>
        <taxon>Strongyloidoidea</taxon>
        <taxon>Alloionematidae</taxon>
        <taxon>Rhabditophanes</taxon>
    </lineage>
</organism>
<dbReference type="WBParaSite" id="RSKR_0001098900.1">
    <property type="protein sequence ID" value="RSKR_0001098900.1"/>
    <property type="gene ID" value="RSKR_0001098900"/>
</dbReference>
<reference evidence="2" key="1">
    <citation type="submission" date="2016-11" db="UniProtKB">
        <authorList>
            <consortium name="WormBaseParasite"/>
        </authorList>
    </citation>
    <scope>IDENTIFICATION</scope>
    <source>
        <strain evidence="2">KR3021</strain>
    </source>
</reference>
<protein>
    <submittedName>
        <fullName evidence="2">TF_AP-2 domain-containing protein</fullName>
    </submittedName>
</protein>
<evidence type="ECO:0000313" key="1">
    <source>
        <dbReference type="Proteomes" id="UP000095286"/>
    </source>
</evidence>
<name>A0AC35UGE7_9BILA</name>
<evidence type="ECO:0000313" key="2">
    <source>
        <dbReference type="WBParaSite" id="RSKR_0001098900.1"/>
    </source>
</evidence>
<accession>A0AC35UGE7</accession>
<dbReference type="Proteomes" id="UP000095286">
    <property type="component" value="Unplaced"/>
</dbReference>
<sequence>MNNLLPNNYYPANPHGFPVNQPCLAEAYGNPLPQTNIPNFNNPLKRKADGASFQEDQIVKKGNYTFNSSGYQSDISGHGEQLGKGPNYSYNSSGYLSGFDATNDTRSNTDFFQSPKQNAGQMNSPNSLVTQGSNQLNNYNQNTVQNNDYNSQNISLNELNNYSAQNMAQNNAVINQRNTCLSPNNVAENSTLASLYNPYSTQNMFSNNMYSQNMMQSNNSSPNIVVQSDLAKKYESVSLNNGYMTQNPTINSYNNINASVNKSKTTDIVPANSPIPTLANEYPYLANGALAPRITMNGYLTGSNQTGQTNPNSFVNPFLGMNVPNQPPFSSNGYPYGFPIPNNEFYAKTQQFAGLTDILPPCYNPLIPRKPQEWVVRIDIVPGAEEKKYYYEVSPRLQTSGARQKAQVSVEELKRRWAEGLAISKIGAYLRKAKEKSGSKELQNDLAASGLKMGTKIKSTSSVFTSLIEVEVISMVHDYKKLCNDHFHHQSIADELFSVHRNFNTEQGHAIIRDTCYMLVSLILMLNADRSPICYSSPEPIVSESLQKSFSTYSQMTHGCGSSYQLINLLNALRVFTDMLTMINPTEGMRYQLFINNFRYDSFPEDTHINEDITVEENTIVSGEEEM</sequence>